<dbReference type="PROSITE" id="PS50097">
    <property type="entry name" value="BTB"/>
    <property type="match status" value="1"/>
</dbReference>
<feature type="compositionally biased region" description="Low complexity" evidence="4">
    <location>
        <begin position="108"/>
        <end position="132"/>
    </location>
</feature>
<dbReference type="InterPro" id="IPR034090">
    <property type="entry name" value="BPM_C"/>
</dbReference>
<evidence type="ECO:0000256" key="2">
    <source>
        <dbReference type="ARBA" id="ARBA00004906"/>
    </source>
</evidence>
<dbReference type="InterPro" id="IPR011333">
    <property type="entry name" value="SKP1/BTB/POZ_sf"/>
</dbReference>
<protein>
    <recommendedName>
        <fullName evidence="5">BTB domain-containing protein</fullName>
    </recommendedName>
</protein>
<feature type="region of interest" description="Disordered" evidence="4">
    <location>
        <begin position="583"/>
        <end position="602"/>
    </location>
</feature>
<comment type="pathway">
    <text evidence="2">Protein modification; protein ubiquitination.</text>
</comment>
<feature type="region of interest" description="Disordered" evidence="4">
    <location>
        <begin position="175"/>
        <end position="219"/>
    </location>
</feature>
<evidence type="ECO:0000256" key="3">
    <source>
        <dbReference type="ARBA" id="ARBA00010846"/>
    </source>
</evidence>
<dbReference type="CDD" id="cd14736">
    <property type="entry name" value="BACK_AtBPM-like"/>
    <property type="match status" value="1"/>
</dbReference>
<accession>A0A1D2A0L2</accession>
<reference evidence="6" key="1">
    <citation type="submission" date="2015-08" db="EMBL/GenBank/DDBJ databases">
        <authorList>
            <person name="Babu N.S."/>
            <person name="Beckwith C.J."/>
            <person name="Beseler K.G."/>
            <person name="Brison A."/>
            <person name="Carone J.V."/>
            <person name="Caskin T.P."/>
            <person name="Diamond M."/>
            <person name="Durham M.E."/>
            <person name="Foxe J.M."/>
            <person name="Go M."/>
            <person name="Henderson B.A."/>
            <person name="Jones I.B."/>
            <person name="McGettigan J.A."/>
            <person name="Micheletti S.J."/>
            <person name="Nasrallah M.E."/>
            <person name="Ortiz D."/>
            <person name="Piller C.R."/>
            <person name="Privatt S.R."/>
            <person name="Schneider S.L."/>
            <person name="Sharp S."/>
            <person name="Smith T.C."/>
            <person name="Stanton J.D."/>
            <person name="Ullery H.E."/>
            <person name="Wilson R.J."/>
            <person name="Serrano M.G."/>
            <person name="Buck G."/>
            <person name="Lee V."/>
            <person name="Wang Y."/>
            <person name="Carvalho R."/>
            <person name="Voegtly L."/>
            <person name="Shi R."/>
            <person name="Duckworth R."/>
            <person name="Johnson A."/>
            <person name="Loviza R."/>
            <person name="Walstead R."/>
            <person name="Shah Z."/>
            <person name="Kiflezghi M."/>
            <person name="Wade K."/>
            <person name="Ball S.L."/>
            <person name="Bradley K.W."/>
            <person name="Asai D.J."/>
            <person name="Bowman C.A."/>
            <person name="Russell D.A."/>
            <person name="Pope W.H."/>
            <person name="Jacobs-Sera D."/>
            <person name="Hendrix R.W."/>
            <person name="Hatfull G.F."/>
        </authorList>
    </citation>
    <scope>NUCLEOTIDE SEQUENCE</scope>
</reference>
<dbReference type="Gene3D" id="2.60.210.10">
    <property type="entry name" value="Apoptosis, Tumor Necrosis Factor Receptor Associated Protein 2, Chain A"/>
    <property type="match status" value="2"/>
</dbReference>
<gene>
    <name evidence="6" type="ORF">g.22726</name>
</gene>
<evidence type="ECO:0000313" key="6">
    <source>
        <dbReference type="EMBL" id="JAT72525.1"/>
    </source>
</evidence>
<evidence type="ECO:0000259" key="5">
    <source>
        <dbReference type="PROSITE" id="PS50097"/>
    </source>
</evidence>
<dbReference type="InterPro" id="IPR002083">
    <property type="entry name" value="MATH/TRAF_dom"/>
</dbReference>
<feature type="region of interest" description="Disordered" evidence="4">
    <location>
        <begin position="1"/>
        <end position="22"/>
    </location>
</feature>
<evidence type="ECO:0000256" key="1">
    <source>
        <dbReference type="ARBA" id="ARBA00002668"/>
    </source>
</evidence>
<dbReference type="CDD" id="cd00121">
    <property type="entry name" value="MATH"/>
    <property type="match status" value="2"/>
</dbReference>
<dbReference type="EMBL" id="GDKF01006097">
    <property type="protein sequence ID" value="JAT72525.1"/>
    <property type="molecule type" value="Transcribed_RNA"/>
</dbReference>
<feature type="compositionally biased region" description="Low complexity" evidence="4">
    <location>
        <begin position="84"/>
        <end position="96"/>
    </location>
</feature>
<proteinExistence type="inferred from homology"/>
<dbReference type="GO" id="GO:0071472">
    <property type="term" value="P:cellular response to salt stress"/>
    <property type="evidence" value="ECO:0007669"/>
    <property type="project" value="UniProtKB-ARBA"/>
</dbReference>
<dbReference type="GO" id="GO:0016567">
    <property type="term" value="P:protein ubiquitination"/>
    <property type="evidence" value="ECO:0007669"/>
    <property type="project" value="InterPro"/>
</dbReference>
<dbReference type="PANTHER" id="PTHR26379:SF187">
    <property type="entry name" value="OS07G0655300 PROTEIN"/>
    <property type="match status" value="1"/>
</dbReference>
<dbReference type="InterPro" id="IPR045005">
    <property type="entry name" value="BPM1-6"/>
</dbReference>
<feature type="compositionally biased region" description="Gly residues" evidence="4">
    <location>
        <begin position="97"/>
        <end position="107"/>
    </location>
</feature>
<dbReference type="CDD" id="cd18280">
    <property type="entry name" value="BTB_POZ_BPM_plant"/>
    <property type="match status" value="1"/>
</dbReference>
<dbReference type="InterPro" id="IPR000210">
    <property type="entry name" value="BTB/POZ_dom"/>
</dbReference>
<sequence length="602" mass="63600">MGTLDYIVPTAKPKEKEDAMKSTSRTVTETLEGEHEHTIVGYSLVKGVGDGEPIASERFTVGGHEWILLFYPDGKRSQSDTGQLNPGNHPHHPALLGHGGAAQGMGLAGLANPMDAAGPTGPGPLAGHAPGAARRDPGAGDAARDDLVRQQIMQLARAQQGPGASRYLARRMMAAAADRGAGDDPGAPGEAEAPTPRAGGGAEPAAAPPPRPAAVHPMPYPPTAAAAPAPAAAAPGNEYCALFVALIGEGEAPQGVLSTGEGRVVRAFHRFTLVDQTGRGGDVSKGRRRDQGAVKISCSRADPQARNCHGYRKFVKRSVLEDPGRGLLVGDTIVIRYHIQLVVSTGGALARAGAAPRRGMVVPPPSLGPELACLLDSGEGADVSFEVEGQTMAAHKILLQARSPVFKALLTGPMLEGQGLRPRVDVQGVKLPVFKVLLHFVYADDLPEELQDNRMEVAMAQHLLVAADRFQLIRLRGICEQRLCVSIEEETVATTLALAEQNNALELKRVCLEYVALHLKKVMATEGYQYLIYTCPQVQSELLQVISGLNRSAGTAYLPAGLAAVRAGEDEADVMDQLHHNLGVGGESSTEGHMRRVRARHD</sequence>
<dbReference type="InterPro" id="IPR008974">
    <property type="entry name" value="TRAF-like"/>
</dbReference>
<dbReference type="PANTHER" id="PTHR26379">
    <property type="entry name" value="BTB/POZ AND MATH DOMAIN-CONTAINING PROTEIN 1"/>
    <property type="match status" value="1"/>
</dbReference>
<dbReference type="Gene3D" id="3.30.710.10">
    <property type="entry name" value="Potassium Channel Kv1.1, Chain A"/>
    <property type="match status" value="1"/>
</dbReference>
<feature type="domain" description="BTB" evidence="5">
    <location>
        <begin position="381"/>
        <end position="450"/>
    </location>
</feature>
<feature type="compositionally biased region" description="Basic and acidic residues" evidence="4">
    <location>
        <begin position="133"/>
        <end position="142"/>
    </location>
</feature>
<dbReference type="Pfam" id="PF00651">
    <property type="entry name" value="BTB"/>
    <property type="match status" value="1"/>
</dbReference>
<feature type="region of interest" description="Disordered" evidence="4">
    <location>
        <begin position="77"/>
        <end position="142"/>
    </location>
</feature>
<dbReference type="Pfam" id="PF24570">
    <property type="entry name" value="BACK_BPM_SPOP"/>
    <property type="match status" value="1"/>
</dbReference>
<comment type="function">
    <text evidence="1">May act as a substrate-specific adapter of an E3 ubiquitin-protein ligase complex (CUL3-RBX1-BTB) which mediates the ubiquitination and subsequent proteasomal degradation of target proteins.</text>
</comment>
<feature type="compositionally biased region" description="Pro residues" evidence="4">
    <location>
        <begin position="206"/>
        <end position="219"/>
    </location>
</feature>
<evidence type="ECO:0000256" key="4">
    <source>
        <dbReference type="SAM" id="MobiDB-lite"/>
    </source>
</evidence>
<dbReference type="SUPFAM" id="SSF49599">
    <property type="entry name" value="TRAF domain-like"/>
    <property type="match status" value="2"/>
</dbReference>
<name>A0A1D2A0L2_AUXPR</name>
<comment type="similarity">
    <text evidence="3">Belongs to the Tdpoz family.</text>
</comment>
<dbReference type="SUPFAM" id="SSF54695">
    <property type="entry name" value="POZ domain"/>
    <property type="match status" value="1"/>
</dbReference>
<dbReference type="InterPro" id="IPR056423">
    <property type="entry name" value="BACK_BPM_SPOP"/>
</dbReference>
<feature type="compositionally biased region" description="Low complexity" evidence="4">
    <location>
        <begin position="175"/>
        <end position="197"/>
    </location>
</feature>
<dbReference type="AlphaFoldDB" id="A0A1D2A0L2"/>
<dbReference type="SMART" id="SM00225">
    <property type="entry name" value="BTB"/>
    <property type="match status" value="1"/>
</dbReference>
<organism evidence="6">
    <name type="scientific">Auxenochlorella protothecoides</name>
    <name type="common">Green microalga</name>
    <name type="synonym">Chlorella protothecoides</name>
    <dbReference type="NCBI Taxonomy" id="3075"/>
    <lineage>
        <taxon>Eukaryota</taxon>
        <taxon>Viridiplantae</taxon>
        <taxon>Chlorophyta</taxon>
        <taxon>core chlorophytes</taxon>
        <taxon>Trebouxiophyceae</taxon>
        <taxon>Chlorellales</taxon>
        <taxon>Chlorellaceae</taxon>
        <taxon>Auxenochlorella</taxon>
    </lineage>
</organism>
<dbReference type="Gene3D" id="1.25.40.420">
    <property type="match status" value="1"/>
</dbReference>